<name>F4CT62_PSEUX</name>
<accession>F4CT62</accession>
<reference evidence="8 9" key="1">
    <citation type="journal article" date="2011" name="J. Bacteriol.">
        <title>Genome sequence of the 1,4-dioxane-degrading Pseudonocardia dioxanivorans strain CB1190.</title>
        <authorList>
            <person name="Sales C.M."/>
            <person name="Mahendra S."/>
            <person name="Grostern A."/>
            <person name="Parales R.E."/>
            <person name="Goodwin L.A."/>
            <person name="Woyke T."/>
            <person name="Nolan M."/>
            <person name="Lapidus A."/>
            <person name="Chertkov O."/>
            <person name="Ovchinnikova G."/>
            <person name="Sczyrba A."/>
            <person name="Alvarez-Cohen L."/>
        </authorList>
    </citation>
    <scope>NUCLEOTIDE SEQUENCE [LARGE SCALE GENOMIC DNA]</scope>
    <source>
        <strain evidence="9">ATCC 55486 / DSM 44775 / JCM 13855 / CB1190</strain>
    </source>
</reference>
<dbReference type="InterPro" id="IPR046531">
    <property type="entry name" value="DUF6596"/>
</dbReference>
<evidence type="ECO:0000256" key="2">
    <source>
        <dbReference type="ARBA" id="ARBA00023015"/>
    </source>
</evidence>
<evidence type="ECO:0000256" key="4">
    <source>
        <dbReference type="ARBA" id="ARBA00023163"/>
    </source>
</evidence>
<dbReference type="InterPro" id="IPR014284">
    <property type="entry name" value="RNA_pol_sigma-70_dom"/>
</dbReference>
<feature type="domain" description="RNA polymerase sigma factor 70 region 4 type 2" evidence="6">
    <location>
        <begin position="112"/>
        <end position="161"/>
    </location>
</feature>
<dbReference type="GO" id="GO:0016987">
    <property type="term" value="F:sigma factor activity"/>
    <property type="evidence" value="ECO:0007669"/>
    <property type="project" value="UniProtKB-KW"/>
</dbReference>
<dbReference type="InterPro" id="IPR013249">
    <property type="entry name" value="RNA_pol_sigma70_r4_t2"/>
</dbReference>
<dbReference type="SUPFAM" id="SSF88659">
    <property type="entry name" value="Sigma3 and sigma4 domains of RNA polymerase sigma factors"/>
    <property type="match status" value="1"/>
</dbReference>
<dbReference type="OrthoDB" id="9780299at2"/>
<dbReference type="EMBL" id="CP002593">
    <property type="protein sequence ID" value="AEA26280.1"/>
    <property type="molecule type" value="Genomic_DNA"/>
</dbReference>
<organism evidence="8 9">
    <name type="scientific">Pseudonocardia dioxanivorans (strain ATCC 55486 / DSM 44775 / JCM 13855 / CB1190)</name>
    <dbReference type="NCBI Taxonomy" id="675635"/>
    <lineage>
        <taxon>Bacteria</taxon>
        <taxon>Bacillati</taxon>
        <taxon>Actinomycetota</taxon>
        <taxon>Actinomycetes</taxon>
        <taxon>Pseudonocardiales</taxon>
        <taxon>Pseudonocardiaceae</taxon>
        <taxon>Pseudonocardia</taxon>
    </lineage>
</organism>
<dbReference type="SUPFAM" id="SSF88946">
    <property type="entry name" value="Sigma2 domain of RNA polymerase sigma factors"/>
    <property type="match status" value="1"/>
</dbReference>
<dbReference type="NCBIfam" id="TIGR02937">
    <property type="entry name" value="sigma70-ECF"/>
    <property type="match status" value="1"/>
</dbReference>
<dbReference type="InterPro" id="IPR007627">
    <property type="entry name" value="RNA_pol_sigma70_r2"/>
</dbReference>
<dbReference type="Gene3D" id="1.10.10.10">
    <property type="entry name" value="Winged helix-like DNA-binding domain superfamily/Winged helix DNA-binding domain"/>
    <property type="match status" value="1"/>
</dbReference>
<gene>
    <name evidence="8" type="ordered locus">Psed_4117</name>
</gene>
<keyword evidence="9" id="KW-1185">Reference proteome</keyword>
<dbReference type="Pfam" id="PF04542">
    <property type="entry name" value="Sigma70_r2"/>
    <property type="match status" value="1"/>
</dbReference>
<evidence type="ECO:0000259" key="5">
    <source>
        <dbReference type="Pfam" id="PF04542"/>
    </source>
</evidence>
<dbReference type="STRING" id="675635.Psed_4117"/>
<proteinExistence type="inferred from homology"/>
<sequence>MAGEDAVEAAFRAHWGRVLATLVGIFRDLELAEEVAQDAFVVAAERWPREGEPANPVAWLVTVARNRGIDRIRRRAALDDRTRAIAAELARGDRRPPAEPTTFRDERLELVLTCCHPALSRAAQVALTLRTLGGLSTEEIARAFLTPVDTMSKRLTRAKHKIRAAGIPFAVPDDHQLPDRLAAVLAVVYLIFNQGWGDGRPDLAAEAIRLGRALVELMPDEPEALGLLALMLLDDARRDARQSDGVLVPLDEQDRSRWDDRQLREGRDLLERAVVRPDPGPYVVQAAIADLHLRRPRDWVQIEALYAVLSRLTGSPVVELNRAVAVAELDGPEAALAVVDTLALDGYRYYHSTRAELLRRAGRTECAAAAYARAVELAETGPERLLLARRLAELQPDRVRSR</sequence>
<dbReference type="PANTHER" id="PTHR47756">
    <property type="entry name" value="BLL6612 PROTEIN-RELATED"/>
    <property type="match status" value="1"/>
</dbReference>
<evidence type="ECO:0000259" key="6">
    <source>
        <dbReference type="Pfam" id="PF08281"/>
    </source>
</evidence>
<keyword evidence="4" id="KW-0804">Transcription</keyword>
<dbReference type="GO" id="GO:0003677">
    <property type="term" value="F:DNA binding"/>
    <property type="evidence" value="ECO:0007669"/>
    <property type="project" value="InterPro"/>
</dbReference>
<dbReference type="GO" id="GO:0006352">
    <property type="term" value="P:DNA-templated transcription initiation"/>
    <property type="evidence" value="ECO:0007669"/>
    <property type="project" value="InterPro"/>
</dbReference>
<dbReference type="PANTHER" id="PTHR47756:SF2">
    <property type="entry name" value="BLL6612 PROTEIN"/>
    <property type="match status" value="1"/>
</dbReference>
<evidence type="ECO:0000256" key="3">
    <source>
        <dbReference type="ARBA" id="ARBA00023082"/>
    </source>
</evidence>
<dbReference type="InterPro" id="IPR013325">
    <property type="entry name" value="RNA_pol_sigma_r2"/>
</dbReference>
<keyword evidence="3" id="KW-0731">Sigma factor</keyword>
<keyword evidence="2" id="KW-0805">Transcription regulation</keyword>
<dbReference type="RefSeq" id="WP_013676196.1">
    <property type="nucleotide sequence ID" value="NC_015312.1"/>
</dbReference>
<dbReference type="Gene3D" id="1.10.1740.10">
    <property type="match status" value="1"/>
</dbReference>
<evidence type="ECO:0000313" key="8">
    <source>
        <dbReference type="EMBL" id="AEA26280.1"/>
    </source>
</evidence>
<dbReference type="InterPro" id="IPR013324">
    <property type="entry name" value="RNA_pol_sigma_r3/r4-like"/>
</dbReference>
<evidence type="ECO:0000313" key="9">
    <source>
        <dbReference type="Proteomes" id="UP000007809"/>
    </source>
</evidence>
<dbReference type="InterPro" id="IPR036388">
    <property type="entry name" value="WH-like_DNA-bd_sf"/>
</dbReference>
<dbReference type="Pfam" id="PF08281">
    <property type="entry name" value="Sigma70_r4_2"/>
    <property type="match status" value="1"/>
</dbReference>
<protein>
    <submittedName>
        <fullName evidence="8">RNA polymerase, sigma-24 subunit, ECF subfamily</fullName>
    </submittedName>
</protein>
<comment type="similarity">
    <text evidence="1">Belongs to the sigma-70 factor family. ECF subfamily.</text>
</comment>
<dbReference type="Proteomes" id="UP000007809">
    <property type="component" value="Chromosome"/>
</dbReference>
<dbReference type="AlphaFoldDB" id="F4CT62"/>
<dbReference type="Pfam" id="PF20239">
    <property type="entry name" value="DUF6596"/>
    <property type="match status" value="1"/>
</dbReference>
<evidence type="ECO:0000259" key="7">
    <source>
        <dbReference type="Pfam" id="PF20239"/>
    </source>
</evidence>
<evidence type="ECO:0000256" key="1">
    <source>
        <dbReference type="ARBA" id="ARBA00010641"/>
    </source>
</evidence>
<dbReference type="eggNOG" id="COG4941">
    <property type="taxonomic scope" value="Bacteria"/>
</dbReference>
<dbReference type="HOGENOM" id="CLU_035311_1_0_11"/>
<feature type="domain" description="RNA polymerase sigma-70 region 2" evidence="5">
    <location>
        <begin position="11"/>
        <end position="76"/>
    </location>
</feature>
<dbReference type="KEGG" id="pdx:Psed_4117"/>
<feature type="domain" description="DUF6596" evidence="7">
    <location>
        <begin position="180"/>
        <end position="273"/>
    </location>
</feature>